<dbReference type="EMBL" id="JAUEPS010000177">
    <property type="protein sequence ID" value="KAK0434759.1"/>
    <property type="molecule type" value="Genomic_DNA"/>
</dbReference>
<evidence type="ECO:0000259" key="1">
    <source>
        <dbReference type="PROSITE" id="PS50181"/>
    </source>
</evidence>
<organism evidence="2 3">
    <name type="scientific">Armillaria tabescens</name>
    <name type="common">Ringless honey mushroom</name>
    <name type="synonym">Agaricus tabescens</name>
    <dbReference type="NCBI Taxonomy" id="1929756"/>
    <lineage>
        <taxon>Eukaryota</taxon>
        <taxon>Fungi</taxon>
        <taxon>Dikarya</taxon>
        <taxon>Basidiomycota</taxon>
        <taxon>Agaricomycotina</taxon>
        <taxon>Agaricomycetes</taxon>
        <taxon>Agaricomycetidae</taxon>
        <taxon>Agaricales</taxon>
        <taxon>Marasmiineae</taxon>
        <taxon>Physalacriaceae</taxon>
        <taxon>Desarmillaria</taxon>
    </lineage>
</organism>
<comment type="caution">
    <text evidence="2">The sequence shown here is derived from an EMBL/GenBank/DDBJ whole genome shotgun (WGS) entry which is preliminary data.</text>
</comment>
<dbReference type="InterPro" id="IPR036322">
    <property type="entry name" value="WD40_repeat_dom_sf"/>
</dbReference>
<feature type="domain" description="F-box" evidence="1">
    <location>
        <begin position="2"/>
        <end position="48"/>
    </location>
</feature>
<dbReference type="RefSeq" id="XP_060321806.1">
    <property type="nucleotide sequence ID" value="XM_060478765.1"/>
</dbReference>
<gene>
    <name evidence="2" type="ORF">EV420DRAFT_1653804</name>
</gene>
<dbReference type="Gene3D" id="1.20.1280.50">
    <property type="match status" value="1"/>
</dbReference>
<dbReference type="GeneID" id="85362313"/>
<dbReference type="InterPro" id="IPR001810">
    <property type="entry name" value="F-box_dom"/>
</dbReference>
<name>A0AA39J384_ARMTA</name>
<reference evidence="2" key="1">
    <citation type="submission" date="2023-06" db="EMBL/GenBank/DDBJ databases">
        <authorList>
            <consortium name="Lawrence Berkeley National Laboratory"/>
            <person name="Ahrendt S."/>
            <person name="Sahu N."/>
            <person name="Indic B."/>
            <person name="Wong-Bajracharya J."/>
            <person name="Merenyi Z."/>
            <person name="Ke H.-M."/>
            <person name="Monk M."/>
            <person name="Kocsube S."/>
            <person name="Drula E."/>
            <person name="Lipzen A."/>
            <person name="Balint B."/>
            <person name="Henrissat B."/>
            <person name="Andreopoulos B."/>
            <person name="Martin F.M."/>
            <person name="Harder C.B."/>
            <person name="Rigling D."/>
            <person name="Ford K.L."/>
            <person name="Foster G.D."/>
            <person name="Pangilinan J."/>
            <person name="Papanicolaou A."/>
            <person name="Barry K."/>
            <person name="LaButti K."/>
            <person name="Viragh M."/>
            <person name="Koriabine M."/>
            <person name="Yan M."/>
            <person name="Riley R."/>
            <person name="Champramary S."/>
            <person name="Plett K.L."/>
            <person name="Tsai I.J."/>
            <person name="Slot J."/>
            <person name="Sipos G."/>
            <person name="Plett J."/>
            <person name="Nagy L.G."/>
            <person name="Grigoriev I.V."/>
        </authorList>
    </citation>
    <scope>NUCLEOTIDE SEQUENCE</scope>
    <source>
        <strain evidence="2">CCBAS 213</strain>
    </source>
</reference>
<dbReference type="SUPFAM" id="SSF50978">
    <property type="entry name" value="WD40 repeat-like"/>
    <property type="match status" value="1"/>
</dbReference>
<dbReference type="SUPFAM" id="SSF81383">
    <property type="entry name" value="F-box domain"/>
    <property type="match status" value="1"/>
</dbReference>
<evidence type="ECO:0000313" key="2">
    <source>
        <dbReference type="EMBL" id="KAK0434759.1"/>
    </source>
</evidence>
<keyword evidence="3" id="KW-1185">Reference proteome</keyword>
<dbReference type="AlphaFoldDB" id="A0AA39J384"/>
<dbReference type="PROSITE" id="PS50181">
    <property type="entry name" value="FBOX"/>
    <property type="match status" value="1"/>
</dbReference>
<sequence length="297" mass="34036">MTITLNNLPDDLLIYAITFLSIPDILLLHQTCTRFNALTRLEIVWINAFKLNILSNDYPCPIDDTNLEQHTCHSYQLVSQWLTDSPLTPMSEIKFTGLPINDIKFIPGQQHKWILIVSCRTKKVLMVWDITCMHKCSEWSPKDEKPFTEIILNKDPESEVSIVVTLDGSEQILFLHLNNNGTLHEIHDINVSFHPVSLNGDIVAFSDDISKTLLYNWKAEEWDYLNDRGDMQDNNCKYIIFSPTSIVIIHANTLSVYVLPPLFGQTNTPIMTNLFDWHISTSTTPTSLPTLSESYRP</sequence>
<dbReference type="Pfam" id="PF12937">
    <property type="entry name" value="F-box-like"/>
    <property type="match status" value="1"/>
</dbReference>
<dbReference type="InterPro" id="IPR036047">
    <property type="entry name" value="F-box-like_dom_sf"/>
</dbReference>
<accession>A0AA39J384</accession>
<dbReference type="Proteomes" id="UP001175211">
    <property type="component" value="Unassembled WGS sequence"/>
</dbReference>
<proteinExistence type="predicted"/>
<evidence type="ECO:0000313" key="3">
    <source>
        <dbReference type="Proteomes" id="UP001175211"/>
    </source>
</evidence>
<protein>
    <recommendedName>
        <fullName evidence="1">F-box domain-containing protein</fullName>
    </recommendedName>
</protein>